<evidence type="ECO:0000256" key="13">
    <source>
        <dbReference type="SAM" id="MobiDB-lite"/>
    </source>
</evidence>
<evidence type="ECO:0000256" key="14">
    <source>
        <dbReference type="SAM" id="Phobius"/>
    </source>
</evidence>
<comment type="similarity">
    <text evidence="10">Belongs to the ZapG family.</text>
</comment>
<evidence type="ECO:0000256" key="2">
    <source>
        <dbReference type="ARBA" id="ARBA00022475"/>
    </source>
</evidence>
<evidence type="ECO:0000256" key="10">
    <source>
        <dbReference type="ARBA" id="ARBA00035657"/>
    </source>
</evidence>
<reference evidence="15 16" key="1">
    <citation type="submission" date="2006-03" db="EMBL/GenBank/DDBJ databases">
        <authorList>
            <person name="Pinhassi J."/>
            <person name="Pedros-Alio C."/>
            <person name="Ferriera S."/>
            <person name="Johnson J."/>
            <person name="Kravitz S."/>
            <person name="Halpern A."/>
            <person name="Remington K."/>
            <person name="Beeson K."/>
            <person name="Tran B."/>
            <person name="Rogers Y.-H."/>
            <person name="Friedman R."/>
            <person name="Venter J.C."/>
        </authorList>
    </citation>
    <scope>NUCLEOTIDE SEQUENCE [LARGE SCALE GENOMIC DNA]</scope>
    <source>
        <strain evidence="15 16">RED65</strain>
    </source>
</reference>
<evidence type="ECO:0000256" key="1">
    <source>
        <dbReference type="ARBA" id="ARBA00004377"/>
    </source>
</evidence>
<dbReference type="GO" id="GO:0005886">
    <property type="term" value="C:plasma membrane"/>
    <property type="evidence" value="ECO:0007669"/>
    <property type="project" value="UniProtKB-SubCell"/>
</dbReference>
<accession>Q1N070</accession>
<keyword evidence="6" id="KW-0133">Cell shape</keyword>
<keyword evidence="2" id="KW-1003">Cell membrane</keyword>
<dbReference type="Proteomes" id="UP000004263">
    <property type="component" value="Unassembled WGS sequence"/>
</dbReference>
<keyword evidence="8 14" id="KW-0472">Membrane</keyword>
<feature type="transmembrane region" description="Helical" evidence="14">
    <location>
        <begin position="6"/>
        <end position="27"/>
    </location>
</feature>
<evidence type="ECO:0000256" key="8">
    <source>
        <dbReference type="ARBA" id="ARBA00023136"/>
    </source>
</evidence>
<dbReference type="Pfam" id="PF06295">
    <property type="entry name" value="ZapG-like"/>
    <property type="match status" value="1"/>
</dbReference>
<keyword evidence="4" id="KW-0132">Cell division</keyword>
<dbReference type="PANTHER" id="PTHR39579">
    <property type="entry name" value="INNER MEMBRANE PROTEIN YHCB"/>
    <property type="match status" value="1"/>
</dbReference>
<organism evidence="15 16">
    <name type="scientific">Bermanella marisrubri</name>
    <dbReference type="NCBI Taxonomy" id="207949"/>
    <lineage>
        <taxon>Bacteria</taxon>
        <taxon>Pseudomonadati</taxon>
        <taxon>Pseudomonadota</taxon>
        <taxon>Gammaproteobacteria</taxon>
        <taxon>Oceanospirillales</taxon>
        <taxon>Oceanospirillaceae</taxon>
        <taxon>Bermanella</taxon>
    </lineage>
</organism>
<sequence length="122" mass="13852">MTLPVLTSVLSFAIGIGIGILLQRYVLSRGTQVAQLEKELDQVKGELLKQKEALQQHFQQSAHLAQNLTQSYKELYEHLAKGSHTFTEQPLADLRKALEFSPETEERKNVTEAMEERKETSI</sequence>
<evidence type="ECO:0000256" key="6">
    <source>
        <dbReference type="ARBA" id="ARBA00022960"/>
    </source>
</evidence>
<dbReference type="EMBL" id="AAQH01000015">
    <property type="protein sequence ID" value="EAT11647.1"/>
    <property type="molecule type" value="Genomic_DNA"/>
</dbReference>
<dbReference type="AlphaFoldDB" id="Q1N070"/>
<keyword evidence="3" id="KW-0997">Cell inner membrane</keyword>
<dbReference type="OrthoDB" id="7068713at2"/>
<comment type="subcellular location">
    <subcellularLocation>
        <location evidence="1">Cell inner membrane</location>
        <topology evidence="1">Single-pass membrane protein</topology>
    </subcellularLocation>
</comment>
<dbReference type="GO" id="GO:0051301">
    <property type="term" value="P:cell division"/>
    <property type="evidence" value="ECO:0007669"/>
    <property type="project" value="UniProtKB-KW"/>
</dbReference>
<dbReference type="RefSeq" id="WP_007018868.1">
    <property type="nucleotide sequence ID" value="NZ_CH724119.1"/>
</dbReference>
<evidence type="ECO:0000256" key="12">
    <source>
        <dbReference type="ARBA" id="ARBA00035727"/>
    </source>
</evidence>
<evidence type="ECO:0000256" key="3">
    <source>
        <dbReference type="ARBA" id="ARBA00022519"/>
    </source>
</evidence>
<evidence type="ECO:0000256" key="11">
    <source>
        <dbReference type="ARBA" id="ARBA00035703"/>
    </source>
</evidence>
<feature type="region of interest" description="Disordered" evidence="13">
    <location>
        <begin position="98"/>
        <end position="122"/>
    </location>
</feature>
<evidence type="ECO:0000313" key="15">
    <source>
        <dbReference type="EMBL" id="EAT11647.1"/>
    </source>
</evidence>
<dbReference type="HOGENOM" id="CLU_2022209_0_0_6"/>
<keyword evidence="7 14" id="KW-1133">Transmembrane helix</keyword>
<keyword evidence="16" id="KW-1185">Reference proteome</keyword>
<keyword evidence="5 14" id="KW-0812">Transmembrane</keyword>
<dbReference type="PANTHER" id="PTHR39579:SF1">
    <property type="entry name" value="INNER MEMBRANE PROTEIN YHCB"/>
    <property type="match status" value="1"/>
</dbReference>
<keyword evidence="9" id="KW-0131">Cell cycle</keyword>
<name>Q1N070_9GAMM</name>
<evidence type="ECO:0000256" key="4">
    <source>
        <dbReference type="ARBA" id="ARBA00022618"/>
    </source>
</evidence>
<proteinExistence type="inferred from homology"/>
<dbReference type="STRING" id="207949.RED65_08159"/>
<evidence type="ECO:0000313" key="16">
    <source>
        <dbReference type="Proteomes" id="UP000004263"/>
    </source>
</evidence>
<evidence type="ECO:0000256" key="9">
    <source>
        <dbReference type="ARBA" id="ARBA00023306"/>
    </source>
</evidence>
<evidence type="ECO:0000256" key="5">
    <source>
        <dbReference type="ARBA" id="ARBA00022692"/>
    </source>
</evidence>
<protein>
    <recommendedName>
        <fullName evidence="11">Z-ring associated protein G</fullName>
    </recommendedName>
    <alternativeName>
        <fullName evidence="12">Cell division protein ZapG</fullName>
    </alternativeName>
</protein>
<dbReference type="GO" id="GO:0008360">
    <property type="term" value="P:regulation of cell shape"/>
    <property type="evidence" value="ECO:0007669"/>
    <property type="project" value="UniProtKB-KW"/>
</dbReference>
<evidence type="ECO:0000256" key="7">
    <source>
        <dbReference type="ARBA" id="ARBA00022989"/>
    </source>
</evidence>
<comment type="caution">
    <text evidence="15">The sequence shown here is derived from an EMBL/GenBank/DDBJ whole genome shotgun (WGS) entry which is preliminary data.</text>
</comment>
<gene>
    <name evidence="15" type="ORF">RED65_08159</name>
</gene>
<dbReference type="InterPro" id="IPR009386">
    <property type="entry name" value="ZapG-like"/>
</dbReference>